<evidence type="ECO:0000313" key="2">
    <source>
        <dbReference type="EMBL" id="SPC99058.1"/>
    </source>
</evidence>
<dbReference type="AlphaFoldDB" id="A0A2N9GHZ7"/>
<name>A0A2N9GHZ7_FAGSY</name>
<feature type="compositionally biased region" description="Acidic residues" evidence="1">
    <location>
        <begin position="31"/>
        <end position="40"/>
    </location>
</feature>
<proteinExistence type="predicted"/>
<dbReference type="EMBL" id="OIVN01001930">
    <property type="protein sequence ID" value="SPC99058.1"/>
    <property type="molecule type" value="Genomic_DNA"/>
</dbReference>
<feature type="region of interest" description="Disordered" evidence="1">
    <location>
        <begin position="1"/>
        <end position="41"/>
    </location>
</feature>
<feature type="region of interest" description="Disordered" evidence="1">
    <location>
        <begin position="63"/>
        <end position="138"/>
    </location>
</feature>
<evidence type="ECO:0000256" key="1">
    <source>
        <dbReference type="SAM" id="MobiDB-lite"/>
    </source>
</evidence>
<gene>
    <name evidence="2" type="ORF">FSB_LOCUS26940</name>
</gene>
<organism evidence="2">
    <name type="scientific">Fagus sylvatica</name>
    <name type="common">Beechnut</name>
    <dbReference type="NCBI Taxonomy" id="28930"/>
    <lineage>
        <taxon>Eukaryota</taxon>
        <taxon>Viridiplantae</taxon>
        <taxon>Streptophyta</taxon>
        <taxon>Embryophyta</taxon>
        <taxon>Tracheophyta</taxon>
        <taxon>Spermatophyta</taxon>
        <taxon>Magnoliopsida</taxon>
        <taxon>eudicotyledons</taxon>
        <taxon>Gunneridae</taxon>
        <taxon>Pentapetalae</taxon>
        <taxon>rosids</taxon>
        <taxon>fabids</taxon>
        <taxon>Fagales</taxon>
        <taxon>Fagaceae</taxon>
        <taxon>Fagus</taxon>
    </lineage>
</organism>
<accession>A0A2N9GHZ7</accession>
<sequence length="193" mass="20831">MSNRGSGSGGHRRSDRLAKGKAVAYAPESSPDIDDEYDAMEDVRTRADASIARNLQAELDAEAAGLVSSATQPSSRPGVVIGRSARPSGMTRPSSQPSVTTGRNDTPSDTPRRPSTKSTGAPPTRLKRQRAEGIPLHGGHVMGTKVGLVLKILCKFQMGQLQDQEPRRSRKQCKDWCNPLGMKLARAQQSKWV</sequence>
<feature type="compositionally biased region" description="Polar residues" evidence="1">
    <location>
        <begin position="91"/>
        <end position="109"/>
    </location>
</feature>
<reference evidence="2" key="1">
    <citation type="submission" date="2018-02" db="EMBL/GenBank/DDBJ databases">
        <authorList>
            <person name="Cohen D.B."/>
            <person name="Kent A.D."/>
        </authorList>
    </citation>
    <scope>NUCLEOTIDE SEQUENCE</scope>
</reference>
<protein>
    <submittedName>
        <fullName evidence="2">Uncharacterized protein</fullName>
    </submittedName>
</protein>